<comment type="caution">
    <text evidence="4">The sequence shown here is derived from an EMBL/GenBank/DDBJ whole genome shotgun (WGS) entry which is preliminary data.</text>
</comment>
<sequence length="348" mass="36464">MVLNAVWAIPVGDVGGVARHAADVAGVGVPGWRLRFLVPDGPVVDLLRSRDADVVVGRFGPAHGLTASLAALRRASAGADLVHTHLAYADVVGALAKPRGGVLVTTEHGIADTDLVYHGSPARSRARAALHRLRLRRADLLLAVSQATLDVVRRKWRPPASLPTHVVHNGVDPLPEPPAEPGLHVASLARLAPEKRLRELVAGFAVLAARRPEARLTLAGVGPLHAELVEQVGRLGLTDRVDLPGFVDAASLLESVHVLAQLSVWENCSYSLLDAVVRGRGVVASAVGGNPEILPGRCLVDPADAAAVADALEAQGTQPEQRPTLLADWPDVAAMAKQVGEAYAEVAQ</sequence>
<proteinExistence type="predicted"/>
<keyword evidence="5" id="KW-1185">Reference proteome</keyword>
<keyword evidence="1" id="KW-0328">Glycosyltransferase</keyword>
<dbReference type="InterPro" id="IPR028098">
    <property type="entry name" value="Glyco_trans_4-like_N"/>
</dbReference>
<accession>A0A3L8NZV0</accession>
<name>A0A3L8NZV0_9ACTN</name>
<reference evidence="4 5" key="1">
    <citation type="submission" date="2018-10" db="EMBL/GenBank/DDBJ databases">
        <title>Marmoricola sp. 4Q3S-7 whole genome shotgun sequence.</title>
        <authorList>
            <person name="Li F."/>
        </authorList>
    </citation>
    <scope>NUCLEOTIDE SEQUENCE [LARGE SCALE GENOMIC DNA]</scope>
    <source>
        <strain evidence="4 5">4Q3S-7</strain>
    </source>
</reference>
<dbReference type="OrthoDB" id="477186at2"/>
<organism evidence="4 5">
    <name type="scientific">Nocardioides mangrovicus</name>
    <dbReference type="NCBI Taxonomy" id="2478913"/>
    <lineage>
        <taxon>Bacteria</taxon>
        <taxon>Bacillati</taxon>
        <taxon>Actinomycetota</taxon>
        <taxon>Actinomycetes</taxon>
        <taxon>Propionibacteriales</taxon>
        <taxon>Nocardioidaceae</taxon>
        <taxon>Nocardioides</taxon>
    </lineage>
</organism>
<evidence type="ECO:0000259" key="3">
    <source>
        <dbReference type="Pfam" id="PF13439"/>
    </source>
</evidence>
<dbReference type="AlphaFoldDB" id="A0A3L8NZV0"/>
<dbReference type="SUPFAM" id="SSF53756">
    <property type="entry name" value="UDP-Glycosyltransferase/glycogen phosphorylase"/>
    <property type="match status" value="1"/>
</dbReference>
<evidence type="ECO:0000256" key="2">
    <source>
        <dbReference type="ARBA" id="ARBA00022679"/>
    </source>
</evidence>
<dbReference type="RefSeq" id="WP_121807144.1">
    <property type="nucleotide sequence ID" value="NZ_RDBE01000010.1"/>
</dbReference>
<keyword evidence="2 4" id="KW-0808">Transferase</keyword>
<evidence type="ECO:0000256" key="1">
    <source>
        <dbReference type="ARBA" id="ARBA00022676"/>
    </source>
</evidence>
<dbReference type="PANTHER" id="PTHR12526:SF510">
    <property type="entry name" value="D-INOSITOL 3-PHOSPHATE GLYCOSYLTRANSFERASE"/>
    <property type="match status" value="1"/>
</dbReference>
<dbReference type="Gene3D" id="3.40.50.2000">
    <property type="entry name" value="Glycogen Phosphorylase B"/>
    <property type="match status" value="2"/>
</dbReference>
<dbReference type="Pfam" id="PF13692">
    <property type="entry name" value="Glyco_trans_1_4"/>
    <property type="match status" value="1"/>
</dbReference>
<evidence type="ECO:0000313" key="5">
    <source>
        <dbReference type="Proteomes" id="UP000281708"/>
    </source>
</evidence>
<evidence type="ECO:0000313" key="4">
    <source>
        <dbReference type="EMBL" id="RLV47638.1"/>
    </source>
</evidence>
<dbReference type="Pfam" id="PF13439">
    <property type="entry name" value="Glyco_transf_4"/>
    <property type="match status" value="1"/>
</dbReference>
<gene>
    <name evidence="4" type="ORF">D9V37_15865</name>
</gene>
<dbReference type="PANTHER" id="PTHR12526">
    <property type="entry name" value="GLYCOSYLTRANSFERASE"/>
    <property type="match status" value="1"/>
</dbReference>
<dbReference type="EMBL" id="RDBE01000010">
    <property type="protein sequence ID" value="RLV47638.1"/>
    <property type="molecule type" value="Genomic_DNA"/>
</dbReference>
<dbReference type="GO" id="GO:0016757">
    <property type="term" value="F:glycosyltransferase activity"/>
    <property type="evidence" value="ECO:0007669"/>
    <property type="project" value="UniProtKB-KW"/>
</dbReference>
<dbReference type="Proteomes" id="UP000281708">
    <property type="component" value="Unassembled WGS sequence"/>
</dbReference>
<feature type="domain" description="Glycosyltransferase subfamily 4-like N-terminal" evidence="3">
    <location>
        <begin position="14"/>
        <end position="173"/>
    </location>
</feature>
<protein>
    <submittedName>
        <fullName evidence="4">Glycosyltransferase</fullName>
    </submittedName>
</protein>